<dbReference type="GO" id="GO:0046872">
    <property type="term" value="F:metal ion binding"/>
    <property type="evidence" value="ECO:0007669"/>
    <property type="project" value="UniProtKB-KW"/>
</dbReference>
<comment type="similarity">
    <text evidence="1">Belongs to the GTP cyclohydrolase I type 2/NIF3 family.</text>
</comment>
<evidence type="ECO:0000256" key="5">
    <source>
        <dbReference type="PIRSR" id="PIRSR602678-1"/>
    </source>
</evidence>
<dbReference type="GO" id="GO:0005737">
    <property type="term" value="C:cytoplasm"/>
    <property type="evidence" value="ECO:0007669"/>
    <property type="project" value="TreeGrafter"/>
</dbReference>
<keyword evidence="7" id="KW-1185">Reference proteome</keyword>
<dbReference type="Proteomes" id="UP000199227">
    <property type="component" value="Unassembled WGS sequence"/>
</dbReference>
<feature type="binding site" evidence="5">
    <location>
        <position position="63"/>
    </location>
    <ligand>
        <name>a divalent metal cation</name>
        <dbReference type="ChEBI" id="CHEBI:60240"/>
        <label>1</label>
    </ligand>
</feature>
<dbReference type="STRING" id="223786.SAMN05216234_13127"/>
<dbReference type="Pfam" id="PF01784">
    <property type="entry name" value="DUF34_NIF3"/>
    <property type="match status" value="1"/>
</dbReference>
<evidence type="ECO:0000256" key="3">
    <source>
        <dbReference type="ARBA" id="ARBA00022112"/>
    </source>
</evidence>
<gene>
    <name evidence="6" type="ORF">SAMN05216234_13127</name>
</gene>
<dbReference type="AlphaFoldDB" id="A0A1I5S8Q7"/>
<comment type="subunit">
    <text evidence="2">Homohexamer.</text>
</comment>
<dbReference type="InterPro" id="IPR036069">
    <property type="entry name" value="DUF34/NIF3_sf"/>
</dbReference>
<dbReference type="Gene3D" id="3.40.1390.30">
    <property type="entry name" value="NIF3 (NGG1p interacting factor 3)-like"/>
    <property type="match status" value="2"/>
</dbReference>
<feature type="binding site" evidence="5">
    <location>
        <position position="206"/>
    </location>
    <ligand>
        <name>a divalent metal cation</name>
        <dbReference type="ChEBI" id="CHEBI:60240"/>
        <label>1</label>
    </ligand>
</feature>
<sequence length="240" mass="27227">MRVGEIYDILDSLSPFELQEKWDNSGLLLGSKEQDARQIVLSVDIDFQMIEEADENTLFILHHPLIFSGLKRLLWNEYPANLLKKMICKNHAMIAMHTNFDQTHLNSYVFTRVLGFEDFESQGFVCKAVGEWNTDELLKHIKESLGLKVMRIVGYKDTIKSIALTTGAGASLMDNIDAELFLTGDIKYHDAMKAISKGLMLADIGHFESERYFANALGEHLKNLPIPVIIAQSINPYSYI</sequence>
<evidence type="ECO:0000313" key="7">
    <source>
        <dbReference type="Proteomes" id="UP000199227"/>
    </source>
</evidence>
<dbReference type="InterPro" id="IPR002678">
    <property type="entry name" value="DUF34/NIF3"/>
</dbReference>
<protein>
    <recommendedName>
        <fullName evidence="3">GTP cyclohydrolase 1 type 2 homolog</fullName>
    </recommendedName>
</protein>
<evidence type="ECO:0000256" key="1">
    <source>
        <dbReference type="ARBA" id="ARBA00006964"/>
    </source>
</evidence>
<dbReference type="NCBIfam" id="TIGR00486">
    <property type="entry name" value="YbgI_SA1388"/>
    <property type="match status" value="1"/>
</dbReference>
<dbReference type="SUPFAM" id="SSF102705">
    <property type="entry name" value="NIF3 (NGG1p interacting factor 3)-like"/>
    <property type="match status" value="1"/>
</dbReference>
<dbReference type="RefSeq" id="WP_092913288.1">
    <property type="nucleotide sequence ID" value="NZ_FOXB01000031.1"/>
</dbReference>
<keyword evidence="4 5" id="KW-0479">Metal-binding</keyword>
<evidence type="ECO:0000256" key="2">
    <source>
        <dbReference type="ARBA" id="ARBA00011643"/>
    </source>
</evidence>
<accession>A0A1I5S8Q7</accession>
<dbReference type="EMBL" id="FOXB01000031">
    <property type="protein sequence ID" value="SFP66646.1"/>
    <property type="molecule type" value="Genomic_DNA"/>
</dbReference>
<dbReference type="PANTHER" id="PTHR13799">
    <property type="entry name" value="NGG1 INTERACTING FACTOR 3"/>
    <property type="match status" value="1"/>
</dbReference>
<feature type="binding site" evidence="5">
    <location>
        <position position="210"/>
    </location>
    <ligand>
        <name>a divalent metal cation</name>
        <dbReference type="ChEBI" id="CHEBI:60240"/>
        <label>1</label>
    </ligand>
</feature>
<feature type="binding site" evidence="5">
    <location>
        <position position="62"/>
    </location>
    <ligand>
        <name>a divalent metal cation</name>
        <dbReference type="ChEBI" id="CHEBI:60240"/>
        <label>1</label>
    </ligand>
</feature>
<evidence type="ECO:0000313" key="6">
    <source>
        <dbReference type="EMBL" id="SFP66646.1"/>
    </source>
</evidence>
<evidence type="ECO:0000256" key="4">
    <source>
        <dbReference type="ARBA" id="ARBA00022723"/>
    </source>
</evidence>
<name>A0A1I5S8Q7_9BACT</name>
<dbReference type="PANTHER" id="PTHR13799:SF14">
    <property type="entry name" value="GTP CYCLOHYDROLASE 1 TYPE 2 HOMOLOG"/>
    <property type="match status" value="1"/>
</dbReference>
<reference evidence="6 7" key="1">
    <citation type="submission" date="2016-10" db="EMBL/GenBank/DDBJ databases">
        <authorList>
            <person name="de Groot N.N."/>
        </authorList>
    </citation>
    <scope>NUCLEOTIDE SEQUENCE [LARGE SCALE GENOMIC DNA]</scope>
    <source>
        <strain evidence="6 7">EP1-55-1</strain>
    </source>
</reference>
<dbReference type="FunFam" id="3.40.1390.30:FF:000001">
    <property type="entry name" value="GTP cyclohydrolase 1 type 2"/>
    <property type="match status" value="1"/>
</dbReference>
<feature type="binding site" evidence="5">
    <location>
        <position position="101"/>
    </location>
    <ligand>
        <name>a divalent metal cation</name>
        <dbReference type="ChEBI" id="CHEBI:60240"/>
        <label>1</label>
    </ligand>
</feature>
<dbReference type="OrthoDB" id="9792792at2"/>
<proteinExistence type="inferred from homology"/>
<organism evidence="6 7">
    <name type="scientific">Hydrogenimonas thermophila</name>
    <dbReference type="NCBI Taxonomy" id="223786"/>
    <lineage>
        <taxon>Bacteria</taxon>
        <taxon>Pseudomonadati</taxon>
        <taxon>Campylobacterota</taxon>
        <taxon>Epsilonproteobacteria</taxon>
        <taxon>Campylobacterales</taxon>
        <taxon>Hydrogenimonadaceae</taxon>
        <taxon>Hydrogenimonas</taxon>
    </lineage>
</organism>